<keyword evidence="4" id="KW-0249">Electron transport</keyword>
<evidence type="ECO:0000256" key="6">
    <source>
        <dbReference type="PIRSR" id="PIRSR000027-1"/>
    </source>
</evidence>
<evidence type="ECO:0000256" key="8">
    <source>
        <dbReference type="SAM" id="SignalP"/>
    </source>
</evidence>
<dbReference type="RefSeq" id="WP_354693696.1">
    <property type="nucleotide sequence ID" value="NZ_JAZHOG010000001.1"/>
</dbReference>
<dbReference type="GO" id="GO:0042597">
    <property type="term" value="C:periplasmic space"/>
    <property type="evidence" value="ECO:0007669"/>
    <property type="project" value="InterPro"/>
</dbReference>
<dbReference type="InterPro" id="IPR012127">
    <property type="entry name" value="Cyt_c_prime"/>
</dbReference>
<reference evidence="9 10" key="1">
    <citation type="submission" date="2024-02" db="EMBL/GenBank/DDBJ databases">
        <title>A novel Wenzhouxiangellaceae bacterium, isolated from coastal sediments.</title>
        <authorList>
            <person name="Du Z.-J."/>
            <person name="Ye Y.-Q."/>
            <person name="Zhang X.-Y."/>
        </authorList>
    </citation>
    <scope>NUCLEOTIDE SEQUENCE [LARGE SCALE GENOMIC DNA]</scope>
    <source>
        <strain evidence="9 10">CH-27</strain>
    </source>
</reference>
<feature type="binding site" description="axial binding residue" evidence="6">
    <location>
        <position position="140"/>
    </location>
    <ligand>
        <name>heme c</name>
        <dbReference type="ChEBI" id="CHEBI:61717"/>
    </ligand>
    <ligandPart>
        <name>Fe</name>
        <dbReference type="ChEBI" id="CHEBI:18248"/>
    </ligandPart>
</feature>
<dbReference type="InterPro" id="IPR010980">
    <property type="entry name" value="Cyt_c/b562"/>
</dbReference>
<dbReference type="InterPro" id="IPR002321">
    <property type="entry name" value="Cyt_c_II"/>
</dbReference>
<feature type="binding site" description="covalent" evidence="7">
    <location>
        <position position="139"/>
    </location>
    <ligand>
        <name>heme c</name>
        <dbReference type="ChEBI" id="CHEBI:61717"/>
    </ligand>
</feature>
<dbReference type="GO" id="GO:0005506">
    <property type="term" value="F:iron ion binding"/>
    <property type="evidence" value="ECO:0007669"/>
    <property type="project" value="InterPro"/>
</dbReference>
<comment type="PTM">
    <text evidence="7">Binds 1 heme group per subunit.</text>
</comment>
<keyword evidence="1" id="KW-0813">Transport</keyword>
<dbReference type="Proteomes" id="UP001359886">
    <property type="component" value="Unassembled WGS sequence"/>
</dbReference>
<evidence type="ECO:0000256" key="7">
    <source>
        <dbReference type="PIRSR" id="PIRSR000027-2"/>
    </source>
</evidence>
<evidence type="ECO:0000256" key="2">
    <source>
        <dbReference type="ARBA" id="ARBA00022617"/>
    </source>
</evidence>
<dbReference type="PIRSF" id="PIRSF000027">
    <property type="entry name" value="Cytc_c_prime"/>
    <property type="match status" value="1"/>
</dbReference>
<dbReference type="GO" id="GO:0022900">
    <property type="term" value="P:electron transport chain"/>
    <property type="evidence" value="ECO:0007669"/>
    <property type="project" value="InterPro"/>
</dbReference>
<dbReference type="Gene3D" id="1.20.120.10">
    <property type="entry name" value="Cytochrome c/b562"/>
    <property type="match status" value="1"/>
</dbReference>
<dbReference type="GO" id="GO:0009055">
    <property type="term" value="F:electron transfer activity"/>
    <property type="evidence" value="ECO:0007669"/>
    <property type="project" value="InterPro"/>
</dbReference>
<evidence type="ECO:0000313" key="9">
    <source>
        <dbReference type="EMBL" id="MEJ8566376.1"/>
    </source>
</evidence>
<keyword evidence="2 7" id="KW-0349">Heme</keyword>
<feature type="signal peptide" evidence="8">
    <location>
        <begin position="1"/>
        <end position="22"/>
    </location>
</feature>
<proteinExistence type="predicted"/>
<sequence>MKHYRLILGACLTAVLTFPAAAEEAPQEIRHELMESVGDAAEPLGGMLKGEREFDAEVAMESLRTFQQAAAEFGDLFPEGSDTGYDTEARSTIWSDRAGFETALASFGEAVDTAIAAQPQSLDELKPVAGAVFKQCKGCHEDYRIEDD</sequence>
<keyword evidence="10" id="KW-1185">Reference proteome</keyword>
<dbReference type="Pfam" id="PF01322">
    <property type="entry name" value="Cytochrom_C_2"/>
    <property type="match status" value="1"/>
</dbReference>
<keyword evidence="8" id="KW-0732">Signal</keyword>
<dbReference type="AlphaFoldDB" id="A0AAW9RF03"/>
<protein>
    <submittedName>
        <fullName evidence="9">Cytochrome c</fullName>
    </submittedName>
</protein>
<gene>
    <name evidence="9" type="ORF">V3330_01955</name>
</gene>
<organism evidence="9 10">
    <name type="scientific">Elongatibacter sediminis</name>
    <dbReference type="NCBI Taxonomy" id="3119006"/>
    <lineage>
        <taxon>Bacteria</taxon>
        <taxon>Pseudomonadati</taxon>
        <taxon>Pseudomonadota</taxon>
        <taxon>Gammaproteobacteria</taxon>
        <taxon>Chromatiales</taxon>
        <taxon>Wenzhouxiangellaceae</taxon>
        <taxon>Elongatibacter</taxon>
    </lineage>
</organism>
<name>A0AAW9RF03_9GAMM</name>
<feature type="binding site" description="covalent" evidence="7">
    <location>
        <position position="136"/>
    </location>
    <ligand>
        <name>heme c</name>
        <dbReference type="ChEBI" id="CHEBI:61717"/>
    </ligand>
</feature>
<evidence type="ECO:0000256" key="4">
    <source>
        <dbReference type="ARBA" id="ARBA00022982"/>
    </source>
</evidence>
<dbReference type="EMBL" id="JAZHOG010000001">
    <property type="protein sequence ID" value="MEJ8566376.1"/>
    <property type="molecule type" value="Genomic_DNA"/>
</dbReference>
<evidence type="ECO:0000256" key="3">
    <source>
        <dbReference type="ARBA" id="ARBA00022723"/>
    </source>
</evidence>
<evidence type="ECO:0000313" key="10">
    <source>
        <dbReference type="Proteomes" id="UP001359886"/>
    </source>
</evidence>
<dbReference type="GO" id="GO:0020037">
    <property type="term" value="F:heme binding"/>
    <property type="evidence" value="ECO:0007669"/>
    <property type="project" value="InterPro"/>
</dbReference>
<keyword evidence="3 6" id="KW-0479">Metal-binding</keyword>
<comment type="caution">
    <text evidence="9">The sequence shown here is derived from an EMBL/GenBank/DDBJ whole genome shotgun (WGS) entry which is preliminary data.</text>
</comment>
<feature type="chain" id="PRO_5043443576" evidence="8">
    <location>
        <begin position="23"/>
        <end position="148"/>
    </location>
</feature>
<dbReference type="PROSITE" id="PS51009">
    <property type="entry name" value="CYTCII"/>
    <property type="match status" value="1"/>
</dbReference>
<dbReference type="SUPFAM" id="SSF47175">
    <property type="entry name" value="Cytochromes"/>
    <property type="match status" value="1"/>
</dbReference>
<evidence type="ECO:0000256" key="1">
    <source>
        <dbReference type="ARBA" id="ARBA00022448"/>
    </source>
</evidence>
<evidence type="ECO:0000256" key="5">
    <source>
        <dbReference type="ARBA" id="ARBA00023004"/>
    </source>
</evidence>
<keyword evidence="5 6" id="KW-0408">Iron</keyword>
<accession>A0AAW9RF03</accession>